<dbReference type="Proteomes" id="UP001234989">
    <property type="component" value="Chromosome 9"/>
</dbReference>
<reference evidence="1" key="1">
    <citation type="submission" date="2023-08" db="EMBL/GenBank/DDBJ databases">
        <title>A de novo genome assembly of Solanum verrucosum Schlechtendal, a Mexican diploid species geographically isolated from the other diploid A-genome species in potato relatives.</title>
        <authorList>
            <person name="Hosaka K."/>
        </authorList>
    </citation>
    <scope>NUCLEOTIDE SEQUENCE</scope>
    <source>
        <tissue evidence="1">Young leaves</tissue>
    </source>
</reference>
<keyword evidence="2" id="KW-1185">Reference proteome</keyword>
<accession>A0AAF0ZNK3</accession>
<evidence type="ECO:0000313" key="1">
    <source>
        <dbReference type="EMBL" id="WMV45781.1"/>
    </source>
</evidence>
<proteinExistence type="predicted"/>
<protein>
    <submittedName>
        <fullName evidence="1">Uncharacterized protein</fullName>
    </submittedName>
</protein>
<dbReference type="SUPFAM" id="SSF81383">
    <property type="entry name" value="F-box domain"/>
    <property type="match status" value="1"/>
</dbReference>
<gene>
    <name evidence="1" type="ORF">MTR67_039166</name>
</gene>
<organism evidence="1 2">
    <name type="scientific">Solanum verrucosum</name>
    <dbReference type="NCBI Taxonomy" id="315347"/>
    <lineage>
        <taxon>Eukaryota</taxon>
        <taxon>Viridiplantae</taxon>
        <taxon>Streptophyta</taxon>
        <taxon>Embryophyta</taxon>
        <taxon>Tracheophyta</taxon>
        <taxon>Spermatophyta</taxon>
        <taxon>Magnoliopsida</taxon>
        <taxon>eudicotyledons</taxon>
        <taxon>Gunneridae</taxon>
        <taxon>Pentapetalae</taxon>
        <taxon>asterids</taxon>
        <taxon>lamiids</taxon>
        <taxon>Solanales</taxon>
        <taxon>Solanaceae</taxon>
        <taxon>Solanoideae</taxon>
        <taxon>Solaneae</taxon>
        <taxon>Solanum</taxon>
    </lineage>
</organism>
<dbReference type="PANTHER" id="PTHR32278:SF111">
    <property type="entry name" value="F-BOX PROTEIN PP2-B12-RELATED"/>
    <property type="match status" value="1"/>
</dbReference>
<dbReference type="AlphaFoldDB" id="A0AAF0ZNK3"/>
<name>A0AAF0ZNK3_SOLVR</name>
<dbReference type="InterPro" id="IPR036047">
    <property type="entry name" value="F-box-like_dom_sf"/>
</dbReference>
<dbReference type="EMBL" id="CP133620">
    <property type="protein sequence ID" value="WMV45781.1"/>
    <property type="molecule type" value="Genomic_DNA"/>
</dbReference>
<sequence>MNYSNFIAPMDYFESLLEGCKFEIISKITPAYAVRSIILSKGFKFVGESDEIWRRFLPHDYQEIIDRSVFPLVCNTKKELFFQLCDSHILLDGDKLSIFLHKHSGKKSFMIPSRELIMLDSDDAFSWQWGAHCDSSFISFFFLFFDVQLIYLQIHFPLRDFIQQSSLLSFLFSLH</sequence>
<dbReference type="PANTHER" id="PTHR32278">
    <property type="entry name" value="F-BOX DOMAIN-CONTAINING PROTEIN"/>
    <property type="match status" value="1"/>
</dbReference>
<evidence type="ECO:0000313" key="2">
    <source>
        <dbReference type="Proteomes" id="UP001234989"/>
    </source>
</evidence>